<dbReference type="PATRIC" id="fig|1658765.3.peg.1214"/>
<protein>
    <submittedName>
        <fullName evidence="1">Uncharacterized protein</fullName>
    </submittedName>
</protein>
<proteinExistence type="predicted"/>
<dbReference type="AlphaFoldDB" id="A0A0J7J991"/>
<comment type="caution">
    <text evidence="1">The sequence shown here is derived from an EMBL/GenBank/DDBJ whole genome shotgun (WGS) entry which is preliminary data.</text>
</comment>
<dbReference type="STRING" id="1658765.Msub_11227"/>
<evidence type="ECO:0000313" key="2">
    <source>
        <dbReference type="Proteomes" id="UP000036102"/>
    </source>
</evidence>
<name>A0A0J7J991_9GAMM</name>
<dbReference type="Proteomes" id="UP000036102">
    <property type="component" value="Unassembled WGS sequence"/>
</dbReference>
<evidence type="ECO:0000313" key="1">
    <source>
        <dbReference type="EMBL" id="KMQ75028.1"/>
    </source>
</evidence>
<reference evidence="1 2" key="1">
    <citation type="submission" date="2015-06" db="EMBL/GenBank/DDBJ databases">
        <title>Marinobacter subterrani, a genetically tractable neutrophilic iron-oxidizing strain isolated from the Soudan Iron Mine.</title>
        <authorList>
            <person name="Bonis B.M."/>
            <person name="Gralnick J.A."/>
        </authorList>
    </citation>
    <scope>NUCLEOTIDE SEQUENCE [LARGE SCALE GENOMIC DNA]</scope>
    <source>
        <strain evidence="1 2">JG233</strain>
    </source>
</reference>
<organism evidence="1 2">
    <name type="scientific">Marinobacter subterrani</name>
    <dbReference type="NCBI Taxonomy" id="1658765"/>
    <lineage>
        <taxon>Bacteria</taxon>
        <taxon>Pseudomonadati</taxon>
        <taxon>Pseudomonadota</taxon>
        <taxon>Gammaproteobacteria</taxon>
        <taxon>Pseudomonadales</taxon>
        <taxon>Marinobacteraceae</taxon>
        <taxon>Marinobacter</taxon>
    </lineage>
</organism>
<gene>
    <name evidence="1" type="ORF">Msub_11227</name>
</gene>
<accession>A0A0J7J991</accession>
<keyword evidence="2" id="KW-1185">Reference proteome</keyword>
<dbReference type="EMBL" id="LFBU01000001">
    <property type="protein sequence ID" value="KMQ75028.1"/>
    <property type="molecule type" value="Genomic_DNA"/>
</dbReference>
<sequence length="65" mass="7131">MGSDPAGSDPRFAVDSGSTAMLLKMGSDPVGSDPSFSRESGRPWYSIKEPLVFYLKRKYADLRCV</sequence>